<evidence type="ECO:0008006" key="3">
    <source>
        <dbReference type="Google" id="ProtNLM"/>
    </source>
</evidence>
<sequence length="147" mass="15495">MTNAIRPSNPVARLAIGLLLGTAFGCGEAPEPYRAIQGRVTYQGKPVPHAVVVFESTAQELTIAADADEQGIYKAIRSVNVPGLPIGSYRVAVTPPLFYPGLGPVGKNPGPPTREDIPASYRESATSGLTIDVNKEGSDASFDIEMK</sequence>
<dbReference type="OrthoDB" id="285633at2"/>
<dbReference type="Proteomes" id="UP000317909">
    <property type="component" value="Chromosome"/>
</dbReference>
<accession>A0A517U279</accession>
<dbReference type="AlphaFoldDB" id="A0A517U279"/>
<dbReference type="RefSeq" id="WP_145434463.1">
    <property type="nucleotide sequence ID" value="NZ_CP036339.1"/>
</dbReference>
<protein>
    <recommendedName>
        <fullName evidence="3">Carboxypeptidase regulatory-like domain-containing protein</fullName>
    </recommendedName>
</protein>
<evidence type="ECO:0000313" key="1">
    <source>
        <dbReference type="EMBL" id="QDT74728.1"/>
    </source>
</evidence>
<organism evidence="1 2">
    <name type="scientific">Lacipirellula limnantheis</name>
    <dbReference type="NCBI Taxonomy" id="2528024"/>
    <lineage>
        <taxon>Bacteria</taxon>
        <taxon>Pseudomonadati</taxon>
        <taxon>Planctomycetota</taxon>
        <taxon>Planctomycetia</taxon>
        <taxon>Pirellulales</taxon>
        <taxon>Lacipirellulaceae</taxon>
        <taxon>Lacipirellula</taxon>
    </lineage>
</organism>
<gene>
    <name evidence="1" type="ORF">I41_39270</name>
</gene>
<reference evidence="1 2" key="1">
    <citation type="submission" date="2019-02" db="EMBL/GenBank/DDBJ databases">
        <title>Deep-cultivation of Planctomycetes and their phenomic and genomic characterization uncovers novel biology.</title>
        <authorList>
            <person name="Wiegand S."/>
            <person name="Jogler M."/>
            <person name="Boedeker C."/>
            <person name="Pinto D."/>
            <person name="Vollmers J."/>
            <person name="Rivas-Marin E."/>
            <person name="Kohn T."/>
            <person name="Peeters S.H."/>
            <person name="Heuer A."/>
            <person name="Rast P."/>
            <person name="Oberbeckmann S."/>
            <person name="Bunk B."/>
            <person name="Jeske O."/>
            <person name="Meyerdierks A."/>
            <person name="Storesund J.E."/>
            <person name="Kallscheuer N."/>
            <person name="Luecker S."/>
            <person name="Lage O.M."/>
            <person name="Pohl T."/>
            <person name="Merkel B.J."/>
            <person name="Hornburger P."/>
            <person name="Mueller R.-W."/>
            <person name="Bruemmer F."/>
            <person name="Labrenz M."/>
            <person name="Spormann A.M."/>
            <person name="Op den Camp H."/>
            <person name="Overmann J."/>
            <person name="Amann R."/>
            <person name="Jetten M.S.M."/>
            <person name="Mascher T."/>
            <person name="Medema M.H."/>
            <person name="Devos D.P."/>
            <person name="Kaster A.-K."/>
            <person name="Ovreas L."/>
            <person name="Rohde M."/>
            <person name="Galperin M.Y."/>
            <person name="Jogler C."/>
        </authorList>
    </citation>
    <scope>NUCLEOTIDE SEQUENCE [LARGE SCALE GENOMIC DNA]</scope>
    <source>
        <strain evidence="1 2">I41</strain>
    </source>
</reference>
<dbReference type="EMBL" id="CP036339">
    <property type="protein sequence ID" value="QDT74728.1"/>
    <property type="molecule type" value="Genomic_DNA"/>
</dbReference>
<proteinExistence type="predicted"/>
<name>A0A517U279_9BACT</name>
<dbReference type="KEGG" id="llh:I41_39270"/>
<keyword evidence="2" id="KW-1185">Reference proteome</keyword>
<dbReference type="PROSITE" id="PS51257">
    <property type="entry name" value="PROKAR_LIPOPROTEIN"/>
    <property type="match status" value="1"/>
</dbReference>
<evidence type="ECO:0000313" key="2">
    <source>
        <dbReference type="Proteomes" id="UP000317909"/>
    </source>
</evidence>